<evidence type="ECO:0000313" key="2">
    <source>
        <dbReference type="EMBL" id="NOJ45985.1"/>
    </source>
</evidence>
<evidence type="ECO:0000313" key="3">
    <source>
        <dbReference type="Proteomes" id="UP000528734"/>
    </source>
</evidence>
<dbReference type="RefSeq" id="WP_171708868.1">
    <property type="nucleotide sequence ID" value="NZ_JAAVLW010000002.1"/>
</dbReference>
<sequence>MIDVDGDLASYDIGQLLALRGGQQAQRPNGLQHICAAPSAQRRIDGNGNLRGQRRERTRSRLGGSSNESATATAAFPLEEMQFILLPARVCTLLDTCRRNPVCCGDLVTLIRFGHYQARIPAAAPPNNGI</sequence>
<protein>
    <submittedName>
        <fullName evidence="2">Uncharacterized protein</fullName>
    </submittedName>
</protein>
<keyword evidence="3" id="KW-1185">Reference proteome</keyword>
<evidence type="ECO:0000256" key="1">
    <source>
        <dbReference type="SAM" id="MobiDB-lite"/>
    </source>
</evidence>
<organism evidence="2 3">
    <name type="scientific">Bradyrhizobium archetypum</name>
    <dbReference type="NCBI Taxonomy" id="2721160"/>
    <lineage>
        <taxon>Bacteria</taxon>
        <taxon>Pseudomonadati</taxon>
        <taxon>Pseudomonadota</taxon>
        <taxon>Alphaproteobacteria</taxon>
        <taxon>Hyphomicrobiales</taxon>
        <taxon>Nitrobacteraceae</taxon>
        <taxon>Bradyrhizobium</taxon>
    </lineage>
</organism>
<reference evidence="2 3" key="1">
    <citation type="submission" date="2020-03" db="EMBL/GenBank/DDBJ databases">
        <title>Bradyrhizobium diversity isolated from nodules of Muelleranthus trifoliolatus.</title>
        <authorList>
            <person name="Klepa M."/>
            <person name="Helene L."/>
            <person name="Hungria M."/>
        </authorList>
    </citation>
    <scope>NUCLEOTIDE SEQUENCE [LARGE SCALE GENOMIC DNA]</scope>
    <source>
        <strain evidence="2 3">WSM 1744</strain>
    </source>
</reference>
<feature type="region of interest" description="Disordered" evidence="1">
    <location>
        <begin position="42"/>
        <end position="70"/>
    </location>
</feature>
<name>A0A7Y4H1N6_9BRAD</name>
<comment type="caution">
    <text evidence="2">The sequence shown here is derived from an EMBL/GenBank/DDBJ whole genome shotgun (WGS) entry which is preliminary data.</text>
</comment>
<dbReference type="AlphaFoldDB" id="A0A7Y4H1N6"/>
<proteinExistence type="predicted"/>
<accession>A0A7Y4H1N6</accession>
<dbReference type="Proteomes" id="UP000528734">
    <property type="component" value="Unassembled WGS sequence"/>
</dbReference>
<dbReference type="EMBL" id="JAAVLW010000002">
    <property type="protein sequence ID" value="NOJ45985.1"/>
    <property type="molecule type" value="Genomic_DNA"/>
</dbReference>
<gene>
    <name evidence="2" type="ORF">HCN50_06910</name>
</gene>